<evidence type="ECO:0000256" key="8">
    <source>
        <dbReference type="ARBA" id="ARBA00023065"/>
    </source>
</evidence>
<dbReference type="Pfam" id="PF01544">
    <property type="entry name" value="CorA"/>
    <property type="match status" value="1"/>
</dbReference>
<dbReference type="FunFam" id="1.20.58.340:FF:000004">
    <property type="entry name" value="Magnesium transport protein CorA"/>
    <property type="match status" value="1"/>
</dbReference>
<dbReference type="EMBL" id="FNFV01000003">
    <property type="protein sequence ID" value="SDK54976.1"/>
    <property type="molecule type" value="Genomic_DNA"/>
</dbReference>
<dbReference type="Proteomes" id="UP000199328">
    <property type="component" value="Unassembled WGS sequence"/>
</dbReference>
<dbReference type="GO" id="GO:0015095">
    <property type="term" value="F:magnesium ion transmembrane transporter activity"/>
    <property type="evidence" value="ECO:0007669"/>
    <property type="project" value="TreeGrafter"/>
</dbReference>
<evidence type="ECO:0000313" key="13">
    <source>
        <dbReference type="EMBL" id="SDK54976.1"/>
    </source>
</evidence>
<keyword evidence="5 12" id="KW-0812">Transmembrane</keyword>
<dbReference type="GO" id="GO:0005886">
    <property type="term" value="C:plasma membrane"/>
    <property type="evidence" value="ECO:0007669"/>
    <property type="project" value="UniProtKB-SubCell"/>
</dbReference>
<dbReference type="GO" id="GO:0015087">
    <property type="term" value="F:cobalt ion transmembrane transporter activity"/>
    <property type="evidence" value="ECO:0007669"/>
    <property type="project" value="TreeGrafter"/>
</dbReference>
<dbReference type="InterPro" id="IPR002523">
    <property type="entry name" value="MgTranspt_CorA/ZnTranspt_ZntB"/>
</dbReference>
<dbReference type="PANTHER" id="PTHR47685:SF1">
    <property type="entry name" value="MAGNESIUM TRANSPORT PROTEIN CORA"/>
    <property type="match status" value="1"/>
</dbReference>
<dbReference type="SUPFAM" id="SSF143865">
    <property type="entry name" value="CorA soluble domain-like"/>
    <property type="match status" value="1"/>
</dbReference>
<evidence type="ECO:0000256" key="2">
    <source>
        <dbReference type="ARBA" id="ARBA00009765"/>
    </source>
</evidence>
<organism evidence="13 14">
    <name type="scientific">Meinhardsimonia xiamenensis</name>
    <dbReference type="NCBI Taxonomy" id="990712"/>
    <lineage>
        <taxon>Bacteria</taxon>
        <taxon>Pseudomonadati</taxon>
        <taxon>Pseudomonadota</taxon>
        <taxon>Alphaproteobacteria</taxon>
        <taxon>Rhodobacterales</taxon>
        <taxon>Paracoccaceae</taxon>
        <taxon>Meinhardsimonia</taxon>
    </lineage>
</organism>
<accession>A0A1G9CTL1</accession>
<evidence type="ECO:0000256" key="10">
    <source>
        <dbReference type="ARBA" id="ARBA00034269"/>
    </source>
</evidence>
<protein>
    <submittedName>
        <fullName evidence="13">Magnesium transporter</fullName>
    </submittedName>
</protein>
<name>A0A1G9CTL1_9RHOB</name>
<keyword evidence="3" id="KW-0813">Transport</keyword>
<evidence type="ECO:0000256" key="9">
    <source>
        <dbReference type="ARBA" id="ARBA00023136"/>
    </source>
</evidence>
<gene>
    <name evidence="13" type="ORF">SAMN05216257_103224</name>
</gene>
<dbReference type="GO" id="GO:0015099">
    <property type="term" value="F:nickel cation transmembrane transporter activity"/>
    <property type="evidence" value="ECO:0007669"/>
    <property type="project" value="TreeGrafter"/>
</dbReference>
<evidence type="ECO:0000256" key="7">
    <source>
        <dbReference type="ARBA" id="ARBA00022989"/>
    </source>
</evidence>
<feature type="transmembrane region" description="Helical" evidence="12">
    <location>
        <begin position="263"/>
        <end position="283"/>
    </location>
</feature>
<keyword evidence="6" id="KW-0460">Magnesium</keyword>
<evidence type="ECO:0000256" key="6">
    <source>
        <dbReference type="ARBA" id="ARBA00022842"/>
    </source>
</evidence>
<dbReference type="AlphaFoldDB" id="A0A1G9CTL1"/>
<keyword evidence="9 12" id="KW-0472">Membrane</keyword>
<evidence type="ECO:0000313" key="14">
    <source>
        <dbReference type="Proteomes" id="UP000199328"/>
    </source>
</evidence>
<dbReference type="PANTHER" id="PTHR47685">
    <property type="entry name" value="MAGNESIUM TRANSPORT PROTEIN CORA"/>
    <property type="match status" value="1"/>
</dbReference>
<dbReference type="InterPro" id="IPR050829">
    <property type="entry name" value="CorA_MIT"/>
</dbReference>
<dbReference type="SUPFAM" id="SSF144083">
    <property type="entry name" value="Magnesium transport protein CorA, transmembrane region"/>
    <property type="match status" value="1"/>
</dbReference>
<evidence type="ECO:0000256" key="3">
    <source>
        <dbReference type="ARBA" id="ARBA00022448"/>
    </source>
</evidence>
<evidence type="ECO:0000256" key="12">
    <source>
        <dbReference type="SAM" id="Phobius"/>
    </source>
</evidence>
<feature type="transmembrane region" description="Helical" evidence="12">
    <location>
        <begin position="295"/>
        <end position="315"/>
    </location>
</feature>
<sequence>MISAFRLSGNRLEPLDASQALERADWIDLLAPSPEEVAAVARLGLDIPSADEMEEIEPSNRLFRRDGVDYMTVVLPVTREVPLPRVRPVSFILAPDRLVTVRHHPLRAFETFLANGEVPVSRDEAPAPEAILLGLMDAVVGRMADLLEASGRALDALMASIHAPGTGPGVNVLRGALASLGREGELVAQLRQALVTLERALGHCAASRAGVESSTEVLRFLQLEQRDIAALAVHADFLSARLGQASEVTLGVINLDQNNTIRIISVVTALFLPPTLIASIYGMNFAFMPELGWPLGYPLALGLMALASWGTWRYFRSKGWL</sequence>
<reference evidence="14" key="1">
    <citation type="submission" date="2016-10" db="EMBL/GenBank/DDBJ databases">
        <authorList>
            <person name="Varghese N."/>
            <person name="Submissions S."/>
        </authorList>
    </citation>
    <scope>NUCLEOTIDE SEQUENCE [LARGE SCALE GENOMIC DNA]</scope>
    <source>
        <strain evidence="14">CGMCC 1.10789</strain>
    </source>
</reference>
<comment type="catalytic activity">
    <reaction evidence="10">
        <text>Mg(2+)(in) = Mg(2+)(out)</text>
        <dbReference type="Rhea" id="RHEA:29827"/>
        <dbReference type="ChEBI" id="CHEBI:18420"/>
    </reaction>
</comment>
<evidence type="ECO:0000256" key="11">
    <source>
        <dbReference type="ARBA" id="ARBA00045497"/>
    </source>
</evidence>
<comment type="subcellular location">
    <subcellularLocation>
        <location evidence="1">Cell membrane</location>
        <topology evidence="1">Multi-pass membrane protein</topology>
    </subcellularLocation>
</comment>
<dbReference type="InterPro" id="IPR045863">
    <property type="entry name" value="CorA_TM1_TM2"/>
</dbReference>
<keyword evidence="4" id="KW-1003">Cell membrane</keyword>
<comment type="similarity">
    <text evidence="2">Belongs to the CorA metal ion transporter (MIT) (TC 1.A.35) family.</text>
</comment>
<dbReference type="OrthoDB" id="9803416at2"/>
<keyword evidence="14" id="KW-1185">Reference proteome</keyword>
<dbReference type="STRING" id="990712.SAMN05216257_103224"/>
<proteinExistence type="inferred from homology"/>
<dbReference type="InterPro" id="IPR045861">
    <property type="entry name" value="CorA_cytoplasmic_dom"/>
</dbReference>
<keyword evidence="8" id="KW-0406">Ion transport</keyword>
<evidence type="ECO:0000256" key="4">
    <source>
        <dbReference type="ARBA" id="ARBA00022475"/>
    </source>
</evidence>
<evidence type="ECO:0000256" key="1">
    <source>
        <dbReference type="ARBA" id="ARBA00004651"/>
    </source>
</evidence>
<keyword evidence="7 12" id="KW-1133">Transmembrane helix</keyword>
<evidence type="ECO:0000256" key="5">
    <source>
        <dbReference type="ARBA" id="ARBA00022692"/>
    </source>
</evidence>
<comment type="function">
    <text evidence="11">Mediates influx of magnesium ions. Alternates between open and closed states. Activated by low cytoplasmic Mg(2+) levels. Inactive when cytoplasmic Mg(2+) levels are high.</text>
</comment>
<dbReference type="RefSeq" id="WP_092499903.1">
    <property type="nucleotide sequence ID" value="NZ_FNFV01000003.1"/>
</dbReference>
<dbReference type="Gene3D" id="3.30.460.20">
    <property type="entry name" value="CorA soluble domain-like"/>
    <property type="match status" value="1"/>
</dbReference>
<dbReference type="Gene3D" id="1.20.58.340">
    <property type="entry name" value="Magnesium transport protein CorA, transmembrane region"/>
    <property type="match status" value="1"/>
</dbReference>